<dbReference type="RefSeq" id="WP_002613236.1">
    <property type="nucleotide sequence ID" value="NC_014623.1"/>
</dbReference>
<dbReference type="OrthoDB" id="5380756at2"/>
<evidence type="ECO:0000313" key="2">
    <source>
        <dbReference type="EMBL" id="EAU67262.1"/>
    </source>
</evidence>
<gene>
    <name evidence="1" type="ordered locus">STAUR_5456</name>
    <name evidence="2" type="ORF">STIAU_7533</name>
</gene>
<dbReference type="eggNOG" id="COG1719">
    <property type="taxonomic scope" value="Bacteria"/>
</dbReference>
<keyword evidence="3" id="KW-1185">Reference proteome</keyword>
<dbReference type="EMBL" id="CP002271">
    <property type="protein sequence ID" value="ADO73226.1"/>
    <property type="molecule type" value="Genomic_DNA"/>
</dbReference>
<organism evidence="2 4">
    <name type="scientific">Stigmatella aurantiaca (strain DW4/3-1)</name>
    <dbReference type="NCBI Taxonomy" id="378806"/>
    <lineage>
        <taxon>Bacteria</taxon>
        <taxon>Pseudomonadati</taxon>
        <taxon>Myxococcota</taxon>
        <taxon>Myxococcia</taxon>
        <taxon>Myxococcales</taxon>
        <taxon>Cystobacterineae</taxon>
        <taxon>Archangiaceae</taxon>
        <taxon>Stigmatella</taxon>
    </lineage>
</organism>
<name>Q094U5_STIAD</name>
<reference evidence="2 4" key="1">
    <citation type="submission" date="2006-04" db="EMBL/GenBank/DDBJ databases">
        <authorList>
            <person name="Nierman W.C."/>
        </authorList>
    </citation>
    <scope>NUCLEOTIDE SEQUENCE [LARGE SCALE GENOMIC DNA]</scope>
    <source>
        <strain evidence="2 4">DW4/3-1</strain>
    </source>
</reference>
<dbReference type="KEGG" id="sur:STAUR_5456"/>
<evidence type="ECO:0000313" key="4">
    <source>
        <dbReference type="Proteomes" id="UP000032702"/>
    </source>
</evidence>
<proteinExistence type="predicted"/>
<dbReference type="EMBL" id="AAMD01000037">
    <property type="protein sequence ID" value="EAU67262.1"/>
    <property type="molecule type" value="Genomic_DNA"/>
</dbReference>
<evidence type="ECO:0000313" key="3">
    <source>
        <dbReference type="Proteomes" id="UP000001351"/>
    </source>
</evidence>
<dbReference type="Proteomes" id="UP000001351">
    <property type="component" value="Chromosome"/>
</dbReference>
<accession>Q094U5</accession>
<dbReference type="HOGENOM" id="CLU_111582_0_0_7"/>
<reference evidence="1 3" key="2">
    <citation type="journal article" date="2011" name="Mol. Biol. Evol.">
        <title>Comparative genomic analysis of fruiting body formation in Myxococcales.</title>
        <authorList>
            <person name="Huntley S."/>
            <person name="Hamann N."/>
            <person name="Wegener-Feldbrugge S."/>
            <person name="Treuner-Lange A."/>
            <person name="Kube M."/>
            <person name="Reinhardt R."/>
            <person name="Klages S."/>
            <person name="Muller R."/>
            <person name="Ronning C.M."/>
            <person name="Nierman W.C."/>
            <person name="Sogaard-Andersen L."/>
        </authorList>
    </citation>
    <scope>NUCLEOTIDE SEQUENCE [LARGE SCALE GENOMIC DNA]</scope>
    <source>
        <strain evidence="1 3">DW4/3-1</strain>
    </source>
</reference>
<dbReference type="AlphaFoldDB" id="Q094U5"/>
<dbReference type="STRING" id="378806.STAUR_5456"/>
<sequence length="201" mass="22015">MPYIPAPIDSGITVSGSSVRSIVEAVKSFSVLVGVLLEVMKVQTKDASGALVVDPNGWYPLEDYLLAYKKIDSLLGGRGLEKVGAMVPRNAFFPPNITDIRQALQSMDIAFHMNHRRQGQPMFDPETGTMLEGIGHYLYQPVEGRQELILVSETPYPCRFDLGLILGMAQRFEPAATIAHDLAQGCRQKGGTSCTYAVSWP</sequence>
<protein>
    <submittedName>
        <fullName evidence="1">Conserved uncharacterized protein</fullName>
    </submittedName>
</protein>
<dbReference type="Proteomes" id="UP000032702">
    <property type="component" value="Unassembled WGS sequence"/>
</dbReference>
<dbReference type="PATRIC" id="fig|378806.16.peg.6440"/>
<evidence type="ECO:0000313" key="1">
    <source>
        <dbReference type="EMBL" id="ADO73226.1"/>
    </source>
</evidence>